<feature type="region of interest" description="Disordered" evidence="8">
    <location>
        <begin position="1"/>
        <end position="24"/>
    </location>
</feature>
<evidence type="ECO:0000313" key="11">
    <source>
        <dbReference type="EMBL" id="KAH8700464.1"/>
    </source>
</evidence>
<dbReference type="SUPFAM" id="SSF103473">
    <property type="entry name" value="MFS general substrate transporter"/>
    <property type="match status" value="1"/>
</dbReference>
<keyword evidence="5 9" id="KW-1133">Transmembrane helix</keyword>
<dbReference type="NCBIfam" id="TIGR00879">
    <property type="entry name" value="SP"/>
    <property type="match status" value="1"/>
</dbReference>
<evidence type="ECO:0000256" key="3">
    <source>
        <dbReference type="ARBA" id="ARBA00022448"/>
    </source>
</evidence>
<name>A0AAD4KUY6_9EURO</name>
<evidence type="ECO:0000256" key="7">
    <source>
        <dbReference type="RuleBase" id="RU003346"/>
    </source>
</evidence>
<accession>A0AAD4KUY6</accession>
<keyword evidence="12" id="KW-1185">Reference proteome</keyword>
<dbReference type="AlphaFoldDB" id="A0AAD4KUY6"/>
<organism evidence="11 12">
    <name type="scientific">Talaromyces proteolyticus</name>
    <dbReference type="NCBI Taxonomy" id="1131652"/>
    <lineage>
        <taxon>Eukaryota</taxon>
        <taxon>Fungi</taxon>
        <taxon>Dikarya</taxon>
        <taxon>Ascomycota</taxon>
        <taxon>Pezizomycotina</taxon>
        <taxon>Eurotiomycetes</taxon>
        <taxon>Eurotiomycetidae</taxon>
        <taxon>Eurotiales</taxon>
        <taxon>Trichocomaceae</taxon>
        <taxon>Talaromyces</taxon>
        <taxon>Talaromyces sect. Bacilispori</taxon>
    </lineage>
</organism>
<dbReference type="InterPro" id="IPR003663">
    <property type="entry name" value="Sugar/inositol_transpt"/>
</dbReference>
<evidence type="ECO:0000256" key="2">
    <source>
        <dbReference type="ARBA" id="ARBA00010992"/>
    </source>
</evidence>
<dbReference type="PROSITE" id="PS00217">
    <property type="entry name" value="SUGAR_TRANSPORT_2"/>
    <property type="match status" value="1"/>
</dbReference>
<dbReference type="FunFam" id="1.20.1250.20:FF:000026">
    <property type="entry name" value="MFS quinate transporter QutD"/>
    <property type="match status" value="1"/>
</dbReference>
<feature type="compositionally biased region" description="Polar residues" evidence="8">
    <location>
        <begin position="15"/>
        <end position="24"/>
    </location>
</feature>
<reference evidence="11" key="1">
    <citation type="submission" date="2021-12" db="EMBL/GenBank/DDBJ databases">
        <title>Convergent genome expansion in fungi linked to evolution of root-endophyte symbiosis.</title>
        <authorList>
            <consortium name="DOE Joint Genome Institute"/>
            <person name="Ke Y.-H."/>
            <person name="Bonito G."/>
            <person name="Liao H.-L."/>
            <person name="Looney B."/>
            <person name="Rojas-Flechas A."/>
            <person name="Nash J."/>
            <person name="Hameed K."/>
            <person name="Schadt C."/>
            <person name="Martin F."/>
            <person name="Crous P.W."/>
            <person name="Miettinen O."/>
            <person name="Magnuson J.K."/>
            <person name="Labbe J."/>
            <person name="Jacobson D."/>
            <person name="Doktycz M.J."/>
            <person name="Veneault-Fourrey C."/>
            <person name="Kuo A."/>
            <person name="Mondo S."/>
            <person name="Calhoun S."/>
            <person name="Riley R."/>
            <person name="Ohm R."/>
            <person name="LaButti K."/>
            <person name="Andreopoulos B."/>
            <person name="Pangilinan J."/>
            <person name="Nolan M."/>
            <person name="Tritt A."/>
            <person name="Clum A."/>
            <person name="Lipzen A."/>
            <person name="Daum C."/>
            <person name="Barry K."/>
            <person name="Grigoriev I.V."/>
            <person name="Vilgalys R."/>
        </authorList>
    </citation>
    <scope>NUCLEOTIDE SEQUENCE</scope>
    <source>
        <strain evidence="11">PMI_201</strain>
    </source>
</reference>
<dbReference type="Proteomes" id="UP001201262">
    <property type="component" value="Unassembled WGS sequence"/>
</dbReference>
<dbReference type="PRINTS" id="PR00171">
    <property type="entry name" value="SUGRTRNSPORT"/>
</dbReference>
<dbReference type="PANTHER" id="PTHR48022:SF67">
    <property type="entry name" value="QUINATE TRANSPORTER, PUTATIVE (AFU_ORTHOLOGUE AFUA_4G14670)-RELATED"/>
    <property type="match status" value="1"/>
</dbReference>
<evidence type="ECO:0000256" key="6">
    <source>
        <dbReference type="ARBA" id="ARBA00023136"/>
    </source>
</evidence>
<comment type="caution">
    <text evidence="11">The sequence shown here is derived from an EMBL/GenBank/DDBJ whole genome shotgun (WGS) entry which is preliminary data.</text>
</comment>
<feature type="transmembrane region" description="Helical" evidence="9">
    <location>
        <begin position="176"/>
        <end position="196"/>
    </location>
</feature>
<comment type="similarity">
    <text evidence="2 7">Belongs to the major facilitator superfamily. Sugar transporter (TC 2.A.1.1) family.</text>
</comment>
<dbReference type="GO" id="GO:0005351">
    <property type="term" value="F:carbohydrate:proton symporter activity"/>
    <property type="evidence" value="ECO:0007669"/>
    <property type="project" value="TreeGrafter"/>
</dbReference>
<feature type="transmembrane region" description="Helical" evidence="9">
    <location>
        <begin position="484"/>
        <end position="502"/>
    </location>
</feature>
<evidence type="ECO:0000256" key="9">
    <source>
        <dbReference type="SAM" id="Phobius"/>
    </source>
</evidence>
<evidence type="ECO:0000256" key="1">
    <source>
        <dbReference type="ARBA" id="ARBA00004141"/>
    </source>
</evidence>
<proteinExistence type="inferred from homology"/>
<feature type="transmembrane region" description="Helical" evidence="9">
    <location>
        <begin position="453"/>
        <end position="472"/>
    </location>
</feature>
<comment type="subcellular location">
    <subcellularLocation>
        <location evidence="1">Membrane</location>
        <topology evidence="1">Multi-pass membrane protein</topology>
    </subcellularLocation>
</comment>
<dbReference type="PROSITE" id="PS00216">
    <property type="entry name" value="SUGAR_TRANSPORT_1"/>
    <property type="match status" value="1"/>
</dbReference>
<sequence length="566" mass="62132">MARVDSASPDVEASVAQQPSHSRQRAQLATKSLWQSLRDNPKVLFIAFFASFGGLEYGYQQGVLGQSLVMYRFKENFPSIVDSSSATGWLTSVLQLGGILGSLSAGICGEIFSRKYTMFAACCWVILGSYLYVGASAGTGSLLYAGRFFTGVGVGLFSGVGPLYNAELAAPEMRGLLVSFYQFATILGIMLSFWVGYGSNYIGGTGETQSDLAWRLPSIIQGIPAVALACGIWFMPFSPRWLVKVGREEEALQTLAWVRKLPAEDDLVQMEFLEIKAEALFEKRAFPSTAEKGLIRIQIAQYANCVRTMDNFKRVCTAWLIMFFQQWSGIDAIIYYASNIFVSLGLTGGTTALLATGVTGVVFLVSTVPAMLIIDKVGRKPMLLVGSVVMFLSMVIVGVIVAKFRNDWPAHVAGGWTAVALIWLYIAGFGATWGPVSWTLVSEIFPLSIRAKGASIGASSNWVNNFAIAFFVPPMLQAWKWGTYIFFAVFLLAGIFWVYFFLPETKNATLEEMDRVFNSHTGERDAELLRQAQRDVGLTALLESRAGISDGLEKVMMQQENHVEQI</sequence>
<keyword evidence="6 9" id="KW-0472">Membrane</keyword>
<feature type="transmembrane region" description="Helical" evidence="9">
    <location>
        <begin position="350"/>
        <end position="374"/>
    </location>
</feature>
<keyword evidence="4 9" id="KW-0812">Transmembrane</keyword>
<feature type="transmembrane region" description="Helical" evidence="9">
    <location>
        <begin position="86"/>
        <end position="109"/>
    </location>
</feature>
<gene>
    <name evidence="11" type="ORF">BGW36DRAFT_374204</name>
</gene>
<dbReference type="Pfam" id="PF00083">
    <property type="entry name" value="Sugar_tr"/>
    <property type="match status" value="1"/>
</dbReference>
<evidence type="ECO:0000256" key="4">
    <source>
        <dbReference type="ARBA" id="ARBA00022692"/>
    </source>
</evidence>
<evidence type="ECO:0000313" key="12">
    <source>
        <dbReference type="Proteomes" id="UP001201262"/>
    </source>
</evidence>
<feature type="transmembrane region" description="Helical" evidence="9">
    <location>
        <begin position="317"/>
        <end position="338"/>
    </location>
</feature>
<dbReference type="EMBL" id="JAJTJA010000004">
    <property type="protein sequence ID" value="KAH8700464.1"/>
    <property type="molecule type" value="Genomic_DNA"/>
</dbReference>
<dbReference type="PANTHER" id="PTHR48022">
    <property type="entry name" value="PLASTIDIC GLUCOSE TRANSPORTER 4"/>
    <property type="match status" value="1"/>
</dbReference>
<keyword evidence="3 7" id="KW-0813">Transport</keyword>
<evidence type="ECO:0000256" key="5">
    <source>
        <dbReference type="ARBA" id="ARBA00022989"/>
    </source>
</evidence>
<protein>
    <submittedName>
        <fullName evidence="11">MFS quinate transporter</fullName>
    </submittedName>
</protein>
<feature type="transmembrane region" description="Helical" evidence="9">
    <location>
        <begin position="216"/>
        <end position="237"/>
    </location>
</feature>
<feature type="transmembrane region" description="Helical" evidence="9">
    <location>
        <begin position="141"/>
        <end position="164"/>
    </location>
</feature>
<feature type="transmembrane region" description="Helical" evidence="9">
    <location>
        <begin position="381"/>
        <end position="402"/>
    </location>
</feature>
<dbReference type="Gene3D" id="1.20.1250.20">
    <property type="entry name" value="MFS general substrate transporter like domains"/>
    <property type="match status" value="1"/>
</dbReference>
<dbReference type="PROSITE" id="PS50850">
    <property type="entry name" value="MFS"/>
    <property type="match status" value="1"/>
</dbReference>
<dbReference type="InterPro" id="IPR036259">
    <property type="entry name" value="MFS_trans_sf"/>
</dbReference>
<dbReference type="RefSeq" id="XP_046074170.1">
    <property type="nucleotide sequence ID" value="XM_046215654.1"/>
</dbReference>
<evidence type="ECO:0000259" key="10">
    <source>
        <dbReference type="PROSITE" id="PS50850"/>
    </source>
</evidence>
<feature type="domain" description="Major facilitator superfamily (MFS) profile" evidence="10">
    <location>
        <begin position="46"/>
        <end position="506"/>
    </location>
</feature>
<evidence type="ECO:0000256" key="8">
    <source>
        <dbReference type="SAM" id="MobiDB-lite"/>
    </source>
</evidence>
<feature type="transmembrane region" description="Helical" evidence="9">
    <location>
        <begin position="116"/>
        <end position="135"/>
    </location>
</feature>
<dbReference type="InterPro" id="IPR005829">
    <property type="entry name" value="Sugar_transporter_CS"/>
</dbReference>
<dbReference type="InterPro" id="IPR050360">
    <property type="entry name" value="MFS_Sugar_Transporters"/>
</dbReference>
<feature type="transmembrane region" description="Helical" evidence="9">
    <location>
        <begin position="422"/>
        <end position="441"/>
    </location>
</feature>
<dbReference type="InterPro" id="IPR020846">
    <property type="entry name" value="MFS_dom"/>
</dbReference>
<feature type="transmembrane region" description="Helical" evidence="9">
    <location>
        <begin position="43"/>
        <end position="60"/>
    </location>
</feature>
<dbReference type="GO" id="GO:0016020">
    <property type="term" value="C:membrane"/>
    <property type="evidence" value="ECO:0007669"/>
    <property type="project" value="UniProtKB-SubCell"/>
</dbReference>
<dbReference type="InterPro" id="IPR005828">
    <property type="entry name" value="MFS_sugar_transport-like"/>
</dbReference>
<dbReference type="GeneID" id="70245941"/>